<sequence length="441" mass="49922">MYLGKYVSAEGGGGSVLDANGTSAPGWKTFKLWRIDEKTFNFRVFRNQFVGVQSKGDGRRVIAEATTPGEMETFQIIRNANDSSRVRIRATNGLFLQAKTQDLVTADYAGDGGWEDNNPSVFVMMILRTRQGEYQITNGYGPDKAPQVMKEHWKTFTVEDDFKFISENGINTVRIPVGWWTTKDPTPPKPFVGGSLIALDNAFVWAQKYGIKVIVDLHAAPGAQNGYDHTGSRDGSVEWGKSNKTVQQSVEAIEFLTARYAQNTQLYAVELMNEPQSPEIALDTLIKYYKAGYEAVRRHSSSAFVVMSNRIGDDINQRELFPLASSLQLTVIDVHYYNLHSDVFSNMTAKQNIDYINHNRTSDLKYITTSARPLTFVGEWAAVWEASESTEDDLPNYVNAQLKVYGRTSFGWAYWTLKNEEKYWSLQWMIQNGYINLTHHI</sequence>
<dbReference type="CDD" id="cd00257">
    <property type="entry name" value="beta-trefoil_FSCN-like"/>
    <property type="match status" value="1"/>
</dbReference>
<dbReference type="AlphaFoldDB" id="A0AAW1M8Q6"/>
<dbReference type="Pfam" id="PF00150">
    <property type="entry name" value="Cellulase"/>
    <property type="match status" value="1"/>
</dbReference>
<comment type="similarity">
    <text evidence="1 4">Belongs to the glycosyl hydrolase 5 (cellulase A) family.</text>
</comment>
<dbReference type="PANTHER" id="PTHR10551:SF14">
    <property type="entry name" value="CELLULASE CONTAINING PROTEIN, EXPRESSED"/>
    <property type="match status" value="1"/>
</dbReference>
<dbReference type="GO" id="GO:0015629">
    <property type="term" value="C:actin cytoskeleton"/>
    <property type="evidence" value="ECO:0007669"/>
    <property type="project" value="TreeGrafter"/>
</dbReference>
<dbReference type="InterPro" id="IPR017853">
    <property type="entry name" value="GH"/>
</dbReference>
<keyword evidence="8" id="KW-1185">Reference proteome</keyword>
<comment type="caution">
    <text evidence="7">The sequence shown here is derived from an EMBL/GenBank/DDBJ whole genome shotgun (WGS) entry which is preliminary data.</text>
</comment>
<evidence type="ECO:0000256" key="2">
    <source>
        <dbReference type="ARBA" id="ARBA00022801"/>
    </source>
</evidence>
<dbReference type="Gene3D" id="2.80.10.50">
    <property type="match status" value="1"/>
</dbReference>
<dbReference type="SUPFAM" id="SSF51445">
    <property type="entry name" value="(Trans)glycosidases"/>
    <property type="match status" value="1"/>
</dbReference>
<dbReference type="Gene3D" id="3.20.20.80">
    <property type="entry name" value="Glycosidases"/>
    <property type="match status" value="1"/>
</dbReference>
<evidence type="ECO:0000313" key="7">
    <source>
        <dbReference type="EMBL" id="KAK9741072.1"/>
    </source>
</evidence>
<dbReference type="PANTHER" id="PTHR10551">
    <property type="entry name" value="FASCIN"/>
    <property type="match status" value="1"/>
</dbReference>
<dbReference type="InterPro" id="IPR001547">
    <property type="entry name" value="Glyco_hydro_5"/>
</dbReference>
<dbReference type="InterPro" id="IPR008999">
    <property type="entry name" value="Actin-crosslinking"/>
</dbReference>
<dbReference type="GO" id="GO:0016477">
    <property type="term" value="P:cell migration"/>
    <property type="evidence" value="ECO:0007669"/>
    <property type="project" value="TreeGrafter"/>
</dbReference>
<keyword evidence="2 4" id="KW-0378">Hydrolase</keyword>
<dbReference type="GO" id="GO:0000272">
    <property type="term" value="P:polysaccharide catabolic process"/>
    <property type="evidence" value="ECO:0007669"/>
    <property type="project" value="InterPro"/>
</dbReference>
<evidence type="ECO:0008006" key="9">
    <source>
        <dbReference type="Google" id="ProtNLM"/>
    </source>
</evidence>
<evidence type="ECO:0000313" key="8">
    <source>
        <dbReference type="Proteomes" id="UP001443914"/>
    </source>
</evidence>
<dbReference type="Proteomes" id="UP001443914">
    <property type="component" value="Unassembled WGS sequence"/>
</dbReference>
<dbReference type="GO" id="GO:0051017">
    <property type="term" value="P:actin filament bundle assembly"/>
    <property type="evidence" value="ECO:0007669"/>
    <property type="project" value="TreeGrafter"/>
</dbReference>
<dbReference type="GO" id="GO:0004553">
    <property type="term" value="F:hydrolase activity, hydrolyzing O-glycosyl compounds"/>
    <property type="evidence" value="ECO:0007669"/>
    <property type="project" value="InterPro"/>
</dbReference>
<proteinExistence type="inferred from homology"/>
<dbReference type="InterPro" id="IPR057232">
    <property type="entry name" value="DUF7910"/>
</dbReference>
<evidence type="ECO:0000256" key="3">
    <source>
        <dbReference type="ARBA" id="ARBA00023295"/>
    </source>
</evidence>
<feature type="domain" description="DUF7910" evidence="6">
    <location>
        <begin position="3"/>
        <end position="126"/>
    </location>
</feature>
<dbReference type="GO" id="GO:0005737">
    <property type="term" value="C:cytoplasm"/>
    <property type="evidence" value="ECO:0007669"/>
    <property type="project" value="TreeGrafter"/>
</dbReference>
<dbReference type="EMBL" id="JBDFQZ010000003">
    <property type="protein sequence ID" value="KAK9741072.1"/>
    <property type="molecule type" value="Genomic_DNA"/>
</dbReference>
<dbReference type="GO" id="GO:0007163">
    <property type="term" value="P:establishment or maintenance of cell polarity"/>
    <property type="evidence" value="ECO:0007669"/>
    <property type="project" value="TreeGrafter"/>
</dbReference>
<dbReference type="GO" id="GO:0051015">
    <property type="term" value="F:actin filament binding"/>
    <property type="evidence" value="ECO:0007669"/>
    <property type="project" value="InterPro"/>
</dbReference>
<evidence type="ECO:0000259" key="5">
    <source>
        <dbReference type="Pfam" id="PF00150"/>
    </source>
</evidence>
<evidence type="ECO:0000256" key="1">
    <source>
        <dbReference type="ARBA" id="ARBA00005641"/>
    </source>
</evidence>
<feature type="domain" description="Glycoside hydrolase family 5" evidence="5">
    <location>
        <begin position="149"/>
        <end position="420"/>
    </location>
</feature>
<protein>
    <recommendedName>
        <fullName evidence="9">Mannan endo-1,4-beta-mannosidase</fullName>
    </recommendedName>
</protein>
<organism evidence="7 8">
    <name type="scientific">Saponaria officinalis</name>
    <name type="common">Common soapwort</name>
    <name type="synonym">Lychnis saponaria</name>
    <dbReference type="NCBI Taxonomy" id="3572"/>
    <lineage>
        <taxon>Eukaryota</taxon>
        <taxon>Viridiplantae</taxon>
        <taxon>Streptophyta</taxon>
        <taxon>Embryophyta</taxon>
        <taxon>Tracheophyta</taxon>
        <taxon>Spermatophyta</taxon>
        <taxon>Magnoliopsida</taxon>
        <taxon>eudicotyledons</taxon>
        <taxon>Gunneridae</taxon>
        <taxon>Pentapetalae</taxon>
        <taxon>Caryophyllales</taxon>
        <taxon>Caryophyllaceae</taxon>
        <taxon>Caryophylleae</taxon>
        <taxon>Saponaria</taxon>
    </lineage>
</organism>
<accession>A0AAW1M8Q6</accession>
<reference evidence="7" key="1">
    <citation type="submission" date="2024-03" db="EMBL/GenBank/DDBJ databases">
        <title>WGS assembly of Saponaria officinalis var. Norfolk2.</title>
        <authorList>
            <person name="Jenkins J."/>
            <person name="Shu S."/>
            <person name="Grimwood J."/>
            <person name="Barry K."/>
            <person name="Goodstein D."/>
            <person name="Schmutz J."/>
            <person name="Leebens-Mack J."/>
            <person name="Osbourn A."/>
        </authorList>
    </citation>
    <scope>NUCLEOTIDE SEQUENCE [LARGE SCALE GENOMIC DNA]</scope>
    <source>
        <strain evidence="7">JIC</strain>
    </source>
</reference>
<evidence type="ECO:0000256" key="4">
    <source>
        <dbReference type="RuleBase" id="RU361153"/>
    </source>
</evidence>
<dbReference type="InterPro" id="IPR010431">
    <property type="entry name" value="Fascin"/>
</dbReference>
<keyword evidence="3 4" id="KW-0326">Glycosidase</keyword>
<evidence type="ECO:0000259" key="6">
    <source>
        <dbReference type="Pfam" id="PF25490"/>
    </source>
</evidence>
<dbReference type="Pfam" id="PF25490">
    <property type="entry name" value="DUF7910"/>
    <property type="match status" value="1"/>
</dbReference>
<dbReference type="SUPFAM" id="SSF50405">
    <property type="entry name" value="Actin-crosslinking proteins"/>
    <property type="match status" value="1"/>
</dbReference>
<gene>
    <name evidence="7" type="ORF">RND81_03G079300</name>
</gene>
<name>A0AAW1M8Q6_SAPOF</name>